<dbReference type="SUPFAM" id="SSF55729">
    <property type="entry name" value="Acyl-CoA N-acyltransferases (Nat)"/>
    <property type="match status" value="1"/>
</dbReference>
<name>A0A5B2VYT3_9BACT</name>
<dbReference type="InterPro" id="IPR051531">
    <property type="entry name" value="N-acetyltransferase"/>
</dbReference>
<feature type="domain" description="N-acetyltransferase" evidence="1">
    <location>
        <begin position="22"/>
        <end position="166"/>
    </location>
</feature>
<evidence type="ECO:0000313" key="3">
    <source>
        <dbReference type="Proteomes" id="UP000324611"/>
    </source>
</evidence>
<keyword evidence="3" id="KW-1185">Reference proteome</keyword>
<evidence type="ECO:0000313" key="2">
    <source>
        <dbReference type="EMBL" id="KAA2243818.1"/>
    </source>
</evidence>
<accession>A0A5B2VYT3</accession>
<dbReference type="GO" id="GO:0016747">
    <property type="term" value="F:acyltransferase activity, transferring groups other than amino-acyl groups"/>
    <property type="evidence" value="ECO:0007669"/>
    <property type="project" value="InterPro"/>
</dbReference>
<dbReference type="InterPro" id="IPR000182">
    <property type="entry name" value="GNAT_dom"/>
</dbReference>
<protein>
    <submittedName>
        <fullName evidence="2">GNAT family N-acetyltransferase</fullName>
    </submittedName>
</protein>
<dbReference type="PANTHER" id="PTHR43792:SF1">
    <property type="entry name" value="N-ACETYLTRANSFERASE DOMAIN-CONTAINING PROTEIN"/>
    <property type="match status" value="1"/>
</dbReference>
<evidence type="ECO:0000259" key="1">
    <source>
        <dbReference type="PROSITE" id="PS51186"/>
    </source>
</evidence>
<dbReference type="AlphaFoldDB" id="A0A5B2VYT3"/>
<dbReference type="RefSeq" id="WP_149838693.1">
    <property type="nucleotide sequence ID" value="NZ_VUOC01000002.1"/>
</dbReference>
<keyword evidence="2" id="KW-0808">Transferase</keyword>
<dbReference type="Pfam" id="PF13302">
    <property type="entry name" value="Acetyltransf_3"/>
    <property type="match status" value="1"/>
</dbReference>
<dbReference type="EMBL" id="VUOC01000002">
    <property type="protein sequence ID" value="KAA2243818.1"/>
    <property type="molecule type" value="Genomic_DNA"/>
</dbReference>
<dbReference type="Gene3D" id="3.40.630.30">
    <property type="match status" value="1"/>
</dbReference>
<dbReference type="Proteomes" id="UP000324611">
    <property type="component" value="Unassembled WGS sequence"/>
</dbReference>
<sequence>MQHPITTERLSIDILSVNDHDFVLELLNSKGWLEFIGNRNIHSKEEAITYITQILLTPNLTYRVVRRKEDNTPIGIVSFIKRDYLTHHDLGFAFLPQFMGLGYAYEAARGVMLQIMQDPAHAHLLATTVPHNTSSMRLLKKLGFRFEKEIEINHQPLHVYSVTTNDL</sequence>
<reference evidence="2 3" key="1">
    <citation type="submission" date="2019-09" db="EMBL/GenBank/DDBJ databases">
        <title>Chitinophaga ginsengihumi sp. nov., isolated from soil of ginseng rhizosphere.</title>
        <authorList>
            <person name="Lee J."/>
        </authorList>
    </citation>
    <scope>NUCLEOTIDE SEQUENCE [LARGE SCALE GENOMIC DNA]</scope>
    <source>
        <strain evidence="2 3">BN140078</strain>
    </source>
</reference>
<gene>
    <name evidence="2" type="ORF">F0L74_15195</name>
</gene>
<comment type="caution">
    <text evidence="2">The sequence shown here is derived from an EMBL/GenBank/DDBJ whole genome shotgun (WGS) entry which is preliminary data.</text>
</comment>
<organism evidence="2 3">
    <name type="scientific">Chitinophaga agrisoli</name>
    <dbReference type="NCBI Taxonomy" id="2607653"/>
    <lineage>
        <taxon>Bacteria</taxon>
        <taxon>Pseudomonadati</taxon>
        <taxon>Bacteroidota</taxon>
        <taxon>Chitinophagia</taxon>
        <taxon>Chitinophagales</taxon>
        <taxon>Chitinophagaceae</taxon>
        <taxon>Chitinophaga</taxon>
    </lineage>
</organism>
<dbReference type="PROSITE" id="PS51186">
    <property type="entry name" value="GNAT"/>
    <property type="match status" value="1"/>
</dbReference>
<dbReference type="InterPro" id="IPR016181">
    <property type="entry name" value="Acyl_CoA_acyltransferase"/>
</dbReference>
<reference evidence="2 3" key="2">
    <citation type="submission" date="2019-09" db="EMBL/GenBank/DDBJ databases">
        <authorList>
            <person name="Jin C."/>
        </authorList>
    </citation>
    <scope>NUCLEOTIDE SEQUENCE [LARGE SCALE GENOMIC DNA]</scope>
    <source>
        <strain evidence="2 3">BN140078</strain>
    </source>
</reference>
<proteinExistence type="predicted"/>
<dbReference type="PANTHER" id="PTHR43792">
    <property type="entry name" value="GNAT FAMILY, PUTATIVE (AFU_ORTHOLOGUE AFUA_3G00765)-RELATED-RELATED"/>
    <property type="match status" value="1"/>
</dbReference>